<dbReference type="GO" id="GO:0019646">
    <property type="term" value="P:aerobic electron transport chain"/>
    <property type="evidence" value="ECO:0007669"/>
    <property type="project" value="InterPro"/>
</dbReference>
<dbReference type="GO" id="GO:0005886">
    <property type="term" value="C:plasma membrane"/>
    <property type="evidence" value="ECO:0007669"/>
    <property type="project" value="UniProtKB-SubCell"/>
</dbReference>
<comment type="subcellular location">
    <subcellularLocation>
        <location evidence="1">Cell membrane</location>
        <topology evidence="1">Multi-pass membrane protein</topology>
    </subcellularLocation>
</comment>
<evidence type="ECO:0000256" key="8">
    <source>
        <dbReference type="ARBA" id="ARBA00022982"/>
    </source>
</evidence>
<feature type="transmembrane region" description="Helical" evidence="12">
    <location>
        <begin position="216"/>
        <end position="236"/>
    </location>
</feature>
<keyword evidence="11 12" id="KW-0472">Membrane</keyword>
<keyword evidence="6 12" id="KW-0812">Transmembrane</keyword>
<dbReference type="InterPro" id="IPR002585">
    <property type="entry name" value="Cyt-d_ubiquinol_oxidase_su_1"/>
</dbReference>
<keyword evidence="4" id="KW-1003">Cell membrane</keyword>
<evidence type="ECO:0000256" key="1">
    <source>
        <dbReference type="ARBA" id="ARBA00004651"/>
    </source>
</evidence>
<evidence type="ECO:0000259" key="13">
    <source>
        <dbReference type="Pfam" id="PF13442"/>
    </source>
</evidence>
<evidence type="ECO:0000313" key="14">
    <source>
        <dbReference type="EMBL" id="OGM00868.1"/>
    </source>
</evidence>
<evidence type="ECO:0000256" key="10">
    <source>
        <dbReference type="ARBA" id="ARBA00023004"/>
    </source>
</evidence>
<dbReference type="AlphaFoldDB" id="A0A1F7WF99"/>
<dbReference type="EMBL" id="MGFH01000248">
    <property type="protein sequence ID" value="OGM00868.1"/>
    <property type="molecule type" value="Genomic_DNA"/>
</dbReference>
<keyword evidence="9 12" id="KW-1133">Transmembrane helix</keyword>
<evidence type="ECO:0000256" key="4">
    <source>
        <dbReference type="ARBA" id="ARBA00022475"/>
    </source>
</evidence>
<dbReference type="InterPro" id="IPR009056">
    <property type="entry name" value="Cyt_c-like_dom"/>
</dbReference>
<dbReference type="GO" id="GO:0070069">
    <property type="term" value="C:cytochrome complex"/>
    <property type="evidence" value="ECO:0007669"/>
    <property type="project" value="InterPro"/>
</dbReference>
<evidence type="ECO:0000256" key="2">
    <source>
        <dbReference type="ARBA" id="ARBA00009819"/>
    </source>
</evidence>
<comment type="caution">
    <text evidence="14">The sequence shown here is derived from an EMBL/GenBank/DDBJ whole genome shotgun (WGS) entry which is preliminary data.</text>
</comment>
<keyword evidence="7" id="KW-0479">Metal-binding</keyword>
<keyword evidence="10" id="KW-0408">Iron</keyword>
<feature type="transmembrane region" description="Helical" evidence="12">
    <location>
        <begin position="248"/>
        <end position="270"/>
    </location>
</feature>
<dbReference type="GO" id="GO:0020037">
    <property type="term" value="F:heme binding"/>
    <property type="evidence" value="ECO:0007669"/>
    <property type="project" value="InterPro"/>
</dbReference>
<gene>
    <name evidence="14" type="ORF">A2008_11365</name>
</gene>
<dbReference type="STRING" id="1817813.A2008_11365"/>
<keyword evidence="5" id="KW-0349">Heme</keyword>
<dbReference type="Pfam" id="PF13442">
    <property type="entry name" value="Cytochrome_CBB3"/>
    <property type="match status" value="1"/>
</dbReference>
<sequence length="433" mass="49208">MNYPFWDIPLLGGSMLIAIIAVLHVIVSHLAIGGGFYLYFAERKYAREKDPKFLGYIRSHARFFMLLTTVFGAVSGVGIWFVIALVSPAATSTLIHIFLYGWAIEWVFFLVEILAIILYVYKFDKLEPASREKLAFIYMAAAWLSLFIINGIITFMLTPGDYYQTGSFWSAYFNPTFWPSLFFRTVVCVAFAGIFAMFTATFQFEEDLRENAIKYASAYLIPAIIFMPVFALWYFAMIPELARDIVTGASVLVMIFANISAGSAFLMLVAGLAHAWIEPRRFSTIFTILLIIFASTFLGTFELAREAVRKPYTLYDRMYSNSIYVDKNKTAEIDARNFLANLKWCDIKEITDSNALAAGREIYRYQCQACHSIDGYNAVRPLVKYWSAGFCEANLARLNELKKFMPPFFGSDAERNALALFLFSLNNKMKGGE</sequence>
<evidence type="ECO:0000256" key="11">
    <source>
        <dbReference type="ARBA" id="ARBA00023136"/>
    </source>
</evidence>
<feature type="transmembrane region" description="Helical" evidence="12">
    <location>
        <begin position="15"/>
        <end position="40"/>
    </location>
</feature>
<feature type="domain" description="Cytochrome c" evidence="13">
    <location>
        <begin position="355"/>
        <end position="422"/>
    </location>
</feature>
<evidence type="ECO:0000256" key="12">
    <source>
        <dbReference type="SAM" id="Phobius"/>
    </source>
</evidence>
<dbReference type="Gene3D" id="1.10.760.10">
    <property type="entry name" value="Cytochrome c-like domain"/>
    <property type="match status" value="1"/>
</dbReference>
<comment type="similarity">
    <text evidence="2">Belongs to the cytochrome ubiquinol oxidase subunit 1 family.</text>
</comment>
<dbReference type="SUPFAM" id="SSF46626">
    <property type="entry name" value="Cytochrome c"/>
    <property type="match status" value="1"/>
</dbReference>
<dbReference type="GO" id="GO:0009055">
    <property type="term" value="F:electron transfer activity"/>
    <property type="evidence" value="ECO:0007669"/>
    <property type="project" value="InterPro"/>
</dbReference>
<evidence type="ECO:0000256" key="3">
    <source>
        <dbReference type="ARBA" id="ARBA00022448"/>
    </source>
</evidence>
<name>A0A1F7WF99_9BACT</name>
<proteinExistence type="inferred from homology"/>
<protein>
    <recommendedName>
        <fullName evidence="13">Cytochrome c domain-containing protein</fullName>
    </recommendedName>
</protein>
<evidence type="ECO:0000313" key="15">
    <source>
        <dbReference type="Proteomes" id="UP000178735"/>
    </source>
</evidence>
<feature type="transmembrane region" description="Helical" evidence="12">
    <location>
        <begin position="61"/>
        <end position="85"/>
    </location>
</feature>
<feature type="transmembrane region" description="Helical" evidence="12">
    <location>
        <begin position="177"/>
        <end position="204"/>
    </location>
</feature>
<evidence type="ECO:0000256" key="9">
    <source>
        <dbReference type="ARBA" id="ARBA00022989"/>
    </source>
</evidence>
<dbReference type="GO" id="GO:0046872">
    <property type="term" value="F:metal ion binding"/>
    <property type="evidence" value="ECO:0007669"/>
    <property type="project" value="UniProtKB-KW"/>
</dbReference>
<feature type="transmembrane region" description="Helical" evidence="12">
    <location>
        <begin position="133"/>
        <end position="157"/>
    </location>
</feature>
<accession>A0A1F7WF99</accession>
<feature type="transmembrane region" description="Helical" evidence="12">
    <location>
        <begin position="97"/>
        <end position="121"/>
    </location>
</feature>
<keyword evidence="8" id="KW-0249">Electron transport</keyword>
<evidence type="ECO:0000256" key="7">
    <source>
        <dbReference type="ARBA" id="ARBA00022723"/>
    </source>
</evidence>
<dbReference type="Pfam" id="PF01654">
    <property type="entry name" value="Cyt_bd_oxida_I"/>
    <property type="match status" value="1"/>
</dbReference>
<evidence type="ECO:0000256" key="5">
    <source>
        <dbReference type="ARBA" id="ARBA00022617"/>
    </source>
</evidence>
<dbReference type="InterPro" id="IPR036909">
    <property type="entry name" value="Cyt_c-like_dom_sf"/>
</dbReference>
<feature type="transmembrane region" description="Helical" evidence="12">
    <location>
        <begin position="282"/>
        <end position="301"/>
    </location>
</feature>
<organism evidence="14 15">
    <name type="scientific">Candidatus Wallbacteria bacterium GWC2_49_35</name>
    <dbReference type="NCBI Taxonomy" id="1817813"/>
    <lineage>
        <taxon>Bacteria</taxon>
        <taxon>Candidatus Walliibacteriota</taxon>
    </lineage>
</organism>
<dbReference type="Proteomes" id="UP000178735">
    <property type="component" value="Unassembled WGS sequence"/>
</dbReference>
<reference evidence="14 15" key="1">
    <citation type="journal article" date="2016" name="Nat. Commun.">
        <title>Thousands of microbial genomes shed light on interconnected biogeochemical processes in an aquifer system.</title>
        <authorList>
            <person name="Anantharaman K."/>
            <person name="Brown C.T."/>
            <person name="Hug L.A."/>
            <person name="Sharon I."/>
            <person name="Castelle C.J."/>
            <person name="Probst A.J."/>
            <person name="Thomas B.C."/>
            <person name="Singh A."/>
            <person name="Wilkins M.J."/>
            <person name="Karaoz U."/>
            <person name="Brodie E.L."/>
            <person name="Williams K.H."/>
            <person name="Hubbard S.S."/>
            <person name="Banfield J.F."/>
        </authorList>
    </citation>
    <scope>NUCLEOTIDE SEQUENCE [LARGE SCALE GENOMIC DNA]</scope>
</reference>
<keyword evidence="3" id="KW-0813">Transport</keyword>
<evidence type="ECO:0000256" key="6">
    <source>
        <dbReference type="ARBA" id="ARBA00022692"/>
    </source>
</evidence>